<feature type="chain" id="PRO_5034414283" evidence="1">
    <location>
        <begin position="24"/>
        <end position="180"/>
    </location>
</feature>
<protein>
    <submittedName>
        <fullName evidence="2">Uncharacterized protein</fullName>
    </submittedName>
</protein>
<keyword evidence="1" id="KW-0732">Signal</keyword>
<dbReference type="AlphaFoldDB" id="A0A8D8R779"/>
<proteinExistence type="predicted"/>
<sequence>MQSLTMLPACICFLSLLIARTTAAPGLPEHLLESNEQDSLTETIYSVQYSVQSKQDIQTKEEENQQYQYYVKLGGYAVQNGTHNLTIGEKTDQDKLLSYQFFDHPSSDGIVYKNVSYPLDLKINNEFTINYIEAIDQHTELSESGFAWLIYGGLGSKNVFLFLESRRNFGLKYLVRVFGH</sequence>
<dbReference type="InterPro" id="IPR031734">
    <property type="entry name" value="MBF2"/>
</dbReference>
<organism evidence="2">
    <name type="scientific">Cacopsylla melanoneura</name>
    <dbReference type="NCBI Taxonomy" id="428564"/>
    <lineage>
        <taxon>Eukaryota</taxon>
        <taxon>Metazoa</taxon>
        <taxon>Ecdysozoa</taxon>
        <taxon>Arthropoda</taxon>
        <taxon>Hexapoda</taxon>
        <taxon>Insecta</taxon>
        <taxon>Pterygota</taxon>
        <taxon>Neoptera</taxon>
        <taxon>Paraneoptera</taxon>
        <taxon>Hemiptera</taxon>
        <taxon>Sternorrhyncha</taxon>
        <taxon>Psylloidea</taxon>
        <taxon>Psyllidae</taxon>
        <taxon>Psyllinae</taxon>
        <taxon>Cacopsylla</taxon>
    </lineage>
</organism>
<name>A0A8D8R779_9HEMI</name>
<reference evidence="2" key="1">
    <citation type="submission" date="2021-05" db="EMBL/GenBank/DDBJ databases">
        <authorList>
            <person name="Alioto T."/>
            <person name="Alioto T."/>
            <person name="Gomez Garrido J."/>
        </authorList>
    </citation>
    <scope>NUCLEOTIDE SEQUENCE</scope>
</reference>
<dbReference type="PANTHER" id="PTHR37685:SF1">
    <property type="entry name" value="GEO11136P1-RELATED"/>
    <property type="match status" value="1"/>
</dbReference>
<dbReference type="EMBL" id="HBUF01138455">
    <property type="protein sequence ID" value="CAG6645773.1"/>
    <property type="molecule type" value="Transcribed_RNA"/>
</dbReference>
<feature type="signal peptide" evidence="1">
    <location>
        <begin position="1"/>
        <end position="23"/>
    </location>
</feature>
<dbReference type="PANTHER" id="PTHR37685">
    <property type="entry name" value="GEO11136P1-RELATED"/>
    <property type="match status" value="1"/>
</dbReference>
<evidence type="ECO:0000256" key="1">
    <source>
        <dbReference type="SAM" id="SignalP"/>
    </source>
</evidence>
<accession>A0A8D8R779</accession>
<evidence type="ECO:0000313" key="2">
    <source>
        <dbReference type="EMBL" id="CAG6645773.1"/>
    </source>
</evidence>
<dbReference type="Pfam" id="PF15868">
    <property type="entry name" value="MBF2"/>
    <property type="match status" value="1"/>
</dbReference>